<dbReference type="EMBL" id="JWJD01000004">
    <property type="protein sequence ID" value="KIH76344.1"/>
    <property type="molecule type" value="Genomic_DNA"/>
</dbReference>
<evidence type="ECO:0000256" key="6">
    <source>
        <dbReference type="ARBA" id="ARBA00022801"/>
    </source>
</evidence>
<sequence>MAEYYAHSTANQDKSDWQTLPDHLANVARLAEKFADVFNAGEWGRCAGLLHDAGKATDAFTARLEGNTARVDHSTFGARLARERLGRLGLLLAYVIVGHHGGLTNGGNQEGELHFRLKHAKVPPDVALLTDFDLPKRLAPPFKLPVDRAGFSLAFFTRMIFSCLVDADFLDTEAFCDPDKAQLRPEHDSGTDFRSLQQRFTSFLQEKAHTAKPSPVNALRQSILAQCRENALLPQGFFSLTVPTGGGKTFSSLAFALDHALAHGLRRIIYAIPFTSIIEQNAREFQAAIGADCVLEHHCNYKESDEHENDAYNRRRGLATENWDAPLVVTTNVQFFESLFNNKTSRCRKLHNIAGSVIILDEAQAIPTEYLEACLAALRELVERYTCTVVLCTATQPALDDKSTLRTALPHVQEIIDDPLHLYRSLQRTEVQFIGKVCDDELAERLADERQVLCIVSTKAHARTLYEKIRQAAGEDERLFHLSTNMYPIHRRQVLNEIRAQLKVNMPCRVISTSLVEAGVDLDFPVVYRAMAGLDSIAQAAGRCNREGLLPEKGKVFVFEAEQPPRMPWIKRCAARAAETLRTLPQADPLGLETMRRYFELLYDVEDLDKKQILPLLNPKLSTDLIWPFQEAGQAFRFIEEETIGVIIPIEAQAQGLVQELRYTQYPRATLRKLQQYTVGVRSRDFAALDAAGALEMIHGEFPLLCNEATYRAAVGLCVDEGEVWNPENLCI</sequence>
<proteinExistence type="inferred from homology"/>
<dbReference type="GO" id="GO:0016787">
    <property type="term" value="F:hydrolase activity"/>
    <property type="evidence" value="ECO:0007669"/>
    <property type="project" value="UniProtKB-KW"/>
</dbReference>
<organism evidence="12 13">
    <name type="scientific">Geoalkalibacter ferrihydriticus DSM 17813</name>
    <dbReference type="NCBI Taxonomy" id="1121915"/>
    <lineage>
        <taxon>Bacteria</taxon>
        <taxon>Pseudomonadati</taxon>
        <taxon>Thermodesulfobacteriota</taxon>
        <taxon>Desulfuromonadia</taxon>
        <taxon>Desulfuromonadales</taxon>
        <taxon>Geoalkalibacteraceae</taxon>
        <taxon>Geoalkalibacter</taxon>
    </lineage>
</organism>
<dbReference type="CDD" id="cd17930">
    <property type="entry name" value="DEXHc_cas3"/>
    <property type="match status" value="1"/>
</dbReference>
<dbReference type="InterPro" id="IPR011545">
    <property type="entry name" value="DEAD/DEAH_box_helicase_dom"/>
</dbReference>
<keyword evidence="5" id="KW-0547">Nucleotide-binding</keyword>
<comment type="caution">
    <text evidence="12">The sequence shown here is derived from an EMBL/GenBank/DDBJ whole genome shotgun (WGS) entry which is preliminary data.</text>
</comment>
<dbReference type="SUPFAM" id="SSF109604">
    <property type="entry name" value="HD-domain/PDEase-like"/>
    <property type="match status" value="1"/>
</dbReference>
<keyword evidence="4" id="KW-0479">Metal-binding</keyword>
<dbReference type="PROSITE" id="PS51643">
    <property type="entry name" value="HD_CAS3"/>
    <property type="match status" value="1"/>
</dbReference>
<dbReference type="InterPro" id="IPR014001">
    <property type="entry name" value="Helicase_ATP-bd"/>
</dbReference>
<evidence type="ECO:0000313" key="12">
    <source>
        <dbReference type="EMBL" id="KIH76344.1"/>
    </source>
</evidence>
<evidence type="ECO:0000256" key="5">
    <source>
        <dbReference type="ARBA" id="ARBA00022741"/>
    </source>
</evidence>
<evidence type="ECO:0000256" key="8">
    <source>
        <dbReference type="ARBA" id="ARBA00022840"/>
    </source>
</evidence>
<dbReference type="SMART" id="SM00487">
    <property type="entry name" value="DEXDc"/>
    <property type="match status" value="1"/>
</dbReference>
<evidence type="ECO:0000259" key="10">
    <source>
        <dbReference type="PROSITE" id="PS51192"/>
    </source>
</evidence>
<feature type="domain" description="Helicase ATP-binding" evidence="10">
    <location>
        <begin position="229"/>
        <end position="414"/>
    </location>
</feature>
<evidence type="ECO:0000256" key="7">
    <source>
        <dbReference type="ARBA" id="ARBA00022806"/>
    </source>
</evidence>
<protein>
    <submittedName>
        <fullName evidence="12">CRISPR-associated protein Cas3</fullName>
    </submittedName>
</protein>
<keyword evidence="3" id="KW-0540">Nuclease</keyword>
<dbReference type="NCBIfam" id="TIGR01596">
    <property type="entry name" value="cas3_HD"/>
    <property type="match status" value="1"/>
</dbReference>
<accession>A0A0C2DSA3</accession>
<dbReference type="InterPro" id="IPR006674">
    <property type="entry name" value="HD_domain"/>
</dbReference>
<feature type="domain" description="HD Cas3-type" evidence="11">
    <location>
        <begin position="13"/>
        <end position="170"/>
    </location>
</feature>
<dbReference type="Pfam" id="PF22590">
    <property type="entry name" value="Cas3-like_C_2"/>
    <property type="match status" value="1"/>
</dbReference>
<keyword evidence="6" id="KW-0378">Hydrolase</keyword>
<reference evidence="12 13" key="1">
    <citation type="submission" date="2014-12" db="EMBL/GenBank/DDBJ databases">
        <title>Genomes of Geoalkalibacter ferrihydriticus and Geoalkalibacter subterraneus, two haloalkaliphilic metal-reducing members of the Geobacteraceae.</title>
        <authorList>
            <person name="Badalamenti J.P."/>
            <person name="Torres C.I."/>
            <person name="Krajmalnik-Brown R."/>
            <person name="Bond D.R."/>
        </authorList>
    </citation>
    <scope>NUCLEOTIDE SEQUENCE [LARGE SCALE GENOMIC DNA]</scope>
    <source>
        <strain evidence="12 13">DSM 17813</strain>
    </source>
</reference>
<evidence type="ECO:0000256" key="2">
    <source>
        <dbReference type="ARBA" id="ARBA00009046"/>
    </source>
</evidence>
<evidence type="ECO:0000256" key="9">
    <source>
        <dbReference type="ARBA" id="ARBA00023118"/>
    </source>
</evidence>
<dbReference type="Proteomes" id="UP000035068">
    <property type="component" value="Unassembled WGS sequence"/>
</dbReference>
<evidence type="ECO:0000256" key="3">
    <source>
        <dbReference type="ARBA" id="ARBA00022722"/>
    </source>
</evidence>
<dbReference type="PROSITE" id="PS51192">
    <property type="entry name" value="HELICASE_ATP_BIND_1"/>
    <property type="match status" value="1"/>
</dbReference>
<dbReference type="InterPro" id="IPR054712">
    <property type="entry name" value="Cas3-like_dom"/>
</dbReference>
<dbReference type="InterPro" id="IPR038257">
    <property type="entry name" value="CRISPR-assoc_Cas3_HD_sf"/>
</dbReference>
<dbReference type="InterPro" id="IPR027417">
    <property type="entry name" value="P-loop_NTPase"/>
</dbReference>
<dbReference type="InterPro" id="IPR006474">
    <property type="entry name" value="Helicase_Cas3_CRISPR-ass_core"/>
</dbReference>
<dbReference type="GO" id="GO:0051607">
    <property type="term" value="P:defense response to virus"/>
    <property type="evidence" value="ECO:0007669"/>
    <property type="project" value="UniProtKB-KW"/>
</dbReference>
<comment type="similarity">
    <text evidence="1">In the N-terminal section; belongs to the CRISPR-associated nuclease Cas3-HD family.</text>
</comment>
<evidence type="ECO:0000256" key="1">
    <source>
        <dbReference type="ARBA" id="ARBA00006847"/>
    </source>
</evidence>
<dbReference type="Gene3D" id="3.40.50.300">
    <property type="entry name" value="P-loop containing nucleotide triphosphate hydrolases"/>
    <property type="match status" value="2"/>
</dbReference>
<dbReference type="GO" id="GO:0004518">
    <property type="term" value="F:nuclease activity"/>
    <property type="evidence" value="ECO:0007669"/>
    <property type="project" value="UniProtKB-KW"/>
</dbReference>
<keyword evidence="7" id="KW-0347">Helicase</keyword>
<dbReference type="InterPro" id="IPR006483">
    <property type="entry name" value="CRISPR-assoc_Cas3_HD"/>
</dbReference>
<gene>
    <name evidence="12" type="ORF">GFER_12160</name>
</gene>
<evidence type="ECO:0000313" key="13">
    <source>
        <dbReference type="Proteomes" id="UP000035068"/>
    </source>
</evidence>
<dbReference type="NCBIfam" id="TIGR01587">
    <property type="entry name" value="cas3_core"/>
    <property type="match status" value="1"/>
</dbReference>
<dbReference type="Pfam" id="PF00270">
    <property type="entry name" value="DEAD"/>
    <property type="match status" value="1"/>
</dbReference>
<dbReference type="GO" id="GO:0005524">
    <property type="term" value="F:ATP binding"/>
    <property type="evidence" value="ECO:0007669"/>
    <property type="project" value="UniProtKB-KW"/>
</dbReference>
<keyword evidence="9" id="KW-0051">Antiviral defense</keyword>
<keyword evidence="13" id="KW-1185">Reference proteome</keyword>
<dbReference type="GO" id="GO:0046872">
    <property type="term" value="F:metal ion binding"/>
    <property type="evidence" value="ECO:0007669"/>
    <property type="project" value="UniProtKB-KW"/>
</dbReference>
<name>A0A0C2DSA3_9BACT</name>
<dbReference type="Pfam" id="PF01966">
    <property type="entry name" value="HD"/>
    <property type="match status" value="1"/>
</dbReference>
<evidence type="ECO:0000256" key="4">
    <source>
        <dbReference type="ARBA" id="ARBA00022723"/>
    </source>
</evidence>
<comment type="similarity">
    <text evidence="2">In the central section; belongs to the CRISPR-associated helicase Cas3 family.</text>
</comment>
<dbReference type="SUPFAM" id="SSF52540">
    <property type="entry name" value="P-loop containing nucleoside triphosphate hydrolases"/>
    <property type="match status" value="1"/>
</dbReference>
<dbReference type="RefSeq" id="WP_040099920.1">
    <property type="nucleotide sequence ID" value="NZ_JWJD01000004.1"/>
</dbReference>
<evidence type="ECO:0000259" key="11">
    <source>
        <dbReference type="PROSITE" id="PS51643"/>
    </source>
</evidence>
<dbReference type="GO" id="GO:0003676">
    <property type="term" value="F:nucleic acid binding"/>
    <property type="evidence" value="ECO:0007669"/>
    <property type="project" value="InterPro"/>
</dbReference>
<dbReference type="AlphaFoldDB" id="A0A0C2DSA3"/>
<dbReference type="CDD" id="cd09641">
    <property type="entry name" value="Cas3''_I"/>
    <property type="match status" value="1"/>
</dbReference>
<dbReference type="Gene3D" id="1.10.3210.30">
    <property type="match status" value="1"/>
</dbReference>
<dbReference type="GO" id="GO:0004386">
    <property type="term" value="F:helicase activity"/>
    <property type="evidence" value="ECO:0007669"/>
    <property type="project" value="UniProtKB-KW"/>
</dbReference>
<keyword evidence="8" id="KW-0067">ATP-binding</keyword>